<dbReference type="RefSeq" id="WP_009162420.1">
    <property type="nucleotide sequence ID" value="NZ_KB290995.1"/>
</dbReference>
<keyword evidence="1" id="KW-0732">Signal</keyword>
<evidence type="ECO:0000313" key="2">
    <source>
        <dbReference type="EMBL" id="EKY00730.1"/>
    </source>
</evidence>
<proteinExistence type="predicted"/>
<dbReference type="PATRIC" id="fig|1127699.3.peg.1116"/>
<dbReference type="HOGENOM" id="CLU_443348_0_0_10"/>
<evidence type="ECO:0000256" key="1">
    <source>
        <dbReference type="SAM" id="SignalP"/>
    </source>
</evidence>
<accession>L1NBS1</accession>
<evidence type="ECO:0000313" key="3">
    <source>
        <dbReference type="Proteomes" id="UP000010433"/>
    </source>
</evidence>
<protein>
    <submittedName>
        <fullName evidence="2">Uncharacterized protein</fullName>
    </submittedName>
</protein>
<dbReference type="STRING" id="1127699.HMPREF9151_01205"/>
<sequence>MKKTFTLIALFALVTTSVFANNYIFSWAHTLDGNTAAADNAVEVSKSADGHILVLNSWGSASYRPSYTGAPAESMHFYVDGVQAKDDRGNEIIGSDYKASDGTSMNNNIALQKMDPVTGQIKWIVYTDRGDVFHNYAHVQPAKDGGAFLLLYVRHWAEDKMTILSRIHGTNGTVATLETQQGIYQITKNKATSTHIYYVPVLAKIAANGEVKWAKVLWDVTPHTDLQRAPSWLSLTNGFAVDNDENLYIAGNFRATLTFTKKDGTQESMAPQSIAGWDGDVQKQVGDLFLVKFDKDGNYLVGITQAGTVDYAGFYLLTAKDNKIYAAGYARSKGTPVKLGSFDMNVSKDKFCFIVAGFNKDLTPFFATSYNANNQVRALQLNGLQSIDNALYLTGSASVNELGGAWSDEAGNPVLTPTLEKNYQGYALKINPNDGAVLASGVNTQTTSISKFTGVYLAKDENNQQTIHAFGYDMGPGAIDFVLEENAATKTLANTGHSVVMNSVSVATTPVAFDGRVVFFNRFGQALTAGFKATYMDGTETTPVNCWSAAVYSYTGSGIISTGEPFGDVPTEIKGNILKYAAIGKIYNLNGTCVGTSAENLPKGIYIRDGKKFVVK</sequence>
<feature type="signal peptide" evidence="1">
    <location>
        <begin position="1"/>
        <end position="20"/>
    </location>
</feature>
<keyword evidence="3" id="KW-1185">Reference proteome</keyword>
<comment type="caution">
    <text evidence="2">The sequence shown here is derived from an EMBL/GenBank/DDBJ whole genome shotgun (WGS) entry which is preliminary data.</text>
</comment>
<reference evidence="2 3" key="1">
    <citation type="submission" date="2012-05" db="EMBL/GenBank/DDBJ databases">
        <authorList>
            <person name="Weinstock G."/>
            <person name="Sodergren E."/>
            <person name="Lobos E.A."/>
            <person name="Fulton L."/>
            <person name="Fulton R."/>
            <person name="Courtney L."/>
            <person name="Fronick C."/>
            <person name="O'Laughlin M."/>
            <person name="Godfrey J."/>
            <person name="Wilson R.M."/>
            <person name="Miner T."/>
            <person name="Farmer C."/>
            <person name="Delehaunty K."/>
            <person name="Cordes M."/>
            <person name="Minx P."/>
            <person name="Tomlinson C."/>
            <person name="Chen J."/>
            <person name="Wollam A."/>
            <person name="Pepin K.H."/>
            <person name="Bhonagiri V."/>
            <person name="Zhang X."/>
            <person name="Suruliraj S."/>
            <person name="Warren W."/>
            <person name="Mitreva M."/>
            <person name="Mardis E.R."/>
            <person name="Wilson R.K."/>
        </authorList>
    </citation>
    <scope>NUCLEOTIDE SEQUENCE [LARGE SCALE GENOMIC DNA]</scope>
    <source>
        <strain evidence="2 3">F0055</strain>
    </source>
</reference>
<gene>
    <name evidence="2" type="ORF">HMPREF9151_01205</name>
</gene>
<feature type="chain" id="PRO_5003954238" evidence="1">
    <location>
        <begin position="21"/>
        <end position="616"/>
    </location>
</feature>
<dbReference type="AlphaFoldDB" id="L1NBS1"/>
<organism evidence="2 3">
    <name type="scientific">Hoylesella saccharolytica F0055</name>
    <dbReference type="NCBI Taxonomy" id="1127699"/>
    <lineage>
        <taxon>Bacteria</taxon>
        <taxon>Pseudomonadati</taxon>
        <taxon>Bacteroidota</taxon>
        <taxon>Bacteroidia</taxon>
        <taxon>Bacteroidales</taxon>
        <taxon>Prevotellaceae</taxon>
        <taxon>Hoylesella</taxon>
    </lineage>
</organism>
<dbReference type="EMBL" id="AMEP01000084">
    <property type="protein sequence ID" value="EKY00730.1"/>
    <property type="molecule type" value="Genomic_DNA"/>
</dbReference>
<dbReference type="Proteomes" id="UP000010433">
    <property type="component" value="Unassembled WGS sequence"/>
</dbReference>
<name>L1NBS1_9BACT</name>